<dbReference type="Proteomes" id="UP000315711">
    <property type="component" value="Unassembled WGS sequence"/>
</dbReference>
<evidence type="ECO:0000259" key="3">
    <source>
        <dbReference type="Pfam" id="PF07486"/>
    </source>
</evidence>
<dbReference type="Gene3D" id="6.20.240.60">
    <property type="match status" value="1"/>
</dbReference>
<evidence type="ECO:0000259" key="2">
    <source>
        <dbReference type="Pfam" id="PF01471"/>
    </source>
</evidence>
<dbReference type="RefSeq" id="WP_144448810.1">
    <property type="nucleotide sequence ID" value="NZ_VLKZ01000001.1"/>
</dbReference>
<feature type="signal peptide" evidence="1">
    <location>
        <begin position="1"/>
        <end position="20"/>
    </location>
</feature>
<evidence type="ECO:0000256" key="1">
    <source>
        <dbReference type="SAM" id="SignalP"/>
    </source>
</evidence>
<dbReference type="EMBL" id="VLKZ01000001">
    <property type="protein sequence ID" value="TWI59994.1"/>
    <property type="molecule type" value="Genomic_DNA"/>
</dbReference>
<keyword evidence="1" id="KW-0732">Signal</keyword>
<reference evidence="4 5" key="1">
    <citation type="journal article" date="2015" name="Stand. Genomic Sci.">
        <title>Genomic Encyclopedia of Bacterial and Archaeal Type Strains, Phase III: the genomes of soil and plant-associated and newly described type strains.</title>
        <authorList>
            <person name="Whitman W.B."/>
            <person name="Woyke T."/>
            <person name="Klenk H.P."/>
            <person name="Zhou Y."/>
            <person name="Lilburn T.G."/>
            <person name="Beck B.J."/>
            <person name="De Vos P."/>
            <person name="Vandamme P."/>
            <person name="Eisen J.A."/>
            <person name="Garrity G."/>
            <person name="Hugenholtz P."/>
            <person name="Kyrpides N.C."/>
        </authorList>
    </citation>
    <scope>NUCLEOTIDE SEQUENCE [LARGE SCALE GENOMIC DNA]</scope>
    <source>
        <strain evidence="4 5">CGMCC 1.10116</strain>
    </source>
</reference>
<dbReference type="Pfam" id="PF01471">
    <property type="entry name" value="PG_binding_1"/>
    <property type="match status" value="1"/>
</dbReference>
<dbReference type="InterPro" id="IPR036365">
    <property type="entry name" value="PGBD-like_sf"/>
</dbReference>
<dbReference type="Gene3D" id="1.10.101.10">
    <property type="entry name" value="PGBD-like superfamily/PGBD"/>
    <property type="match status" value="1"/>
</dbReference>
<proteinExistence type="predicted"/>
<feature type="chain" id="PRO_5038751800" evidence="1">
    <location>
        <begin position="21"/>
        <end position="207"/>
    </location>
</feature>
<dbReference type="InterPro" id="IPR011105">
    <property type="entry name" value="Cell_wall_hydrolase_SleB"/>
</dbReference>
<name>A0A562QUL0_9BACI</name>
<dbReference type="InterPro" id="IPR042047">
    <property type="entry name" value="SleB_dom1"/>
</dbReference>
<protein>
    <submittedName>
        <fullName evidence="4">N-acetylmuramoyl-L-alanine amidase</fullName>
    </submittedName>
</protein>
<dbReference type="SUPFAM" id="SSF47090">
    <property type="entry name" value="PGBD-like"/>
    <property type="match status" value="1"/>
</dbReference>
<evidence type="ECO:0000313" key="4">
    <source>
        <dbReference type="EMBL" id="TWI59994.1"/>
    </source>
</evidence>
<dbReference type="Pfam" id="PF07486">
    <property type="entry name" value="Hydrolase_2"/>
    <property type="match status" value="1"/>
</dbReference>
<feature type="domain" description="Peptidoglycan binding-like" evidence="2">
    <location>
        <begin position="37"/>
        <end position="92"/>
    </location>
</feature>
<feature type="domain" description="Cell wall hydrolase SleB" evidence="3">
    <location>
        <begin position="108"/>
        <end position="206"/>
    </location>
</feature>
<dbReference type="AlphaFoldDB" id="A0A562QUL0"/>
<comment type="caution">
    <text evidence="4">The sequence shown here is derived from an EMBL/GenBank/DDBJ whole genome shotgun (WGS) entry which is preliminary data.</text>
</comment>
<sequence>MKTFFQISFAFLTFTILLFASPKEGQAYPLLREGDQNAEVTELQEKLIQLDYLDEDTTGVYGPLTKQAVIDFQHDFGLAADGLAGIATLTTLEDVHTIAKVVYGEARGESFEGQVAVAAVVLNRVKSPDFPSTVSEVVFQRNAFTAVHDGQYDLEPNANAYQAVKEAWTGTDPTEGAHYYFNPDIATSTWIQTRTVERQIGNHVFAN</sequence>
<dbReference type="Gene3D" id="1.10.10.2520">
    <property type="entry name" value="Cell wall hydrolase SleB, domain 1"/>
    <property type="match status" value="1"/>
</dbReference>
<dbReference type="InterPro" id="IPR036366">
    <property type="entry name" value="PGBDSf"/>
</dbReference>
<accession>A0A562QUL0</accession>
<dbReference type="GO" id="GO:0016787">
    <property type="term" value="F:hydrolase activity"/>
    <property type="evidence" value="ECO:0007669"/>
    <property type="project" value="InterPro"/>
</dbReference>
<gene>
    <name evidence="4" type="ORF">IQ10_00417</name>
</gene>
<organism evidence="4 5">
    <name type="scientific">Halalkalibacter nanhaiisediminis</name>
    <dbReference type="NCBI Taxonomy" id="688079"/>
    <lineage>
        <taxon>Bacteria</taxon>
        <taxon>Bacillati</taxon>
        <taxon>Bacillota</taxon>
        <taxon>Bacilli</taxon>
        <taxon>Bacillales</taxon>
        <taxon>Bacillaceae</taxon>
        <taxon>Halalkalibacter</taxon>
    </lineage>
</organism>
<keyword evidence="5" id="KW-1185">Reference proteome</keyword>
<evidence type="ECO:0000313" key="5">
    <source>
        <dbReference type="Proteomes" id="UP000315711"/>
    </source>
</evidence>
<dbReference type="OrthoDB" id="9785345at2"/>
<dbReference type="InterPro" id="IPR002477">
    <property type="entry name" value="Peptidoglycan-bd-like"/>
</dbReference>